<keyword evidence="7" id="KW-1185">Reference proteome</keyword>
<dbReference type="STRING" id="117157.SAMN04489717_2165"/>
<dbReference type="GO" id="GO:0016709">
    <property type="term" value="F:oxidoreductase activity, acting on paired donors, with incorporation or reduction of molecular oxygen, NAD(P)H as one donor, and incorporation of one atom of oxygen"/>
    <property type="evidence" value="ECO:0007669"/>
    <property type="project" value="UniProtKB-ARBA"/>
</dbReference>
<dbReference type="PANTHER" id="PTHR43004">
    <property type="entry name" value="TRK SYSTEM POTASSIUM UPTAKE PROTEIN"/>
    <property type="match status" value="1"/>
</dbReference>
<keyword evidence="2" id="KW-0285">Flavoprotein</keyword>
<feature type="compositionally biased region" description="Acidic residues" evidence="4">
    <location>
        <begin position="206"/>
        <end position="216"/>
    </location>
</feature>
<protein>
    <submittedName>
        <fullName evidence="6">2-polyprenyl-6-methoxyphenol hydroxylase</fullName>
    </submittedName>
</protein>
<feature type="region of interest" description="Disordered" evidence="4">
    <location>
        <begin position="1"/>
        <end position="22"/>
    </location>
</feature>
<dbReference type="Proteomes" id="UP000198983">
    <property type="component" value="Chromosome I"/>
</dbReference>
<evidence type="ECO:0000259" key="5">
    <source>
        <dbReference type="Pfam" id="PF01494"/>
    </source>
</evidence>
<evidence type="ECO:0000313" key="7">
    <source>
        <dbReference type="Proteomes" id="UP000198983"/>
    </source>
</evidence>
<dbReference type="SUPFAM" id="SSF51905">
    <property type="entry name" value="FAD/NAD(P)-binding domain"/>
    <property type="match status" value="1"/>
</dbReference>
<comment type="cofactor">
    <cofactor evidence="1">
        <name>FAD</name>
        <dbReference type="ChEBI" id="CHEBI:57692"/>
    </cofactor>
</comment>
<evidence type="ECO:0000256" key="3">
    <source>
        <dbReference type="ARBA" id="ARBA00022827"/>
    </source>
</evidence>
<feature type="region of interest" description="Disordered" evidence="4">
    <location>
        <begin position="199"/>
        <end position="231"/>
    </location>
</feature>
<dbReference type="Gene3D" id="3.30.70.2450">
    <property type="match status" value="1"/>
</dbReference>
<feature type="domain" description="FAD-binding" evidence="5">
    <location>
        <begin position="333"/>
        <end position="394"/>
    </location>
</feature>
<evidence type="ECO:0000256" key="1">
    <source>
        <dbReference type="ARBA" id="ARBA00001974"/>
    </source>
</evidence>
<dbReference type="InterPro" id="IPR050641">
    <property type="entry name" value="RIFMO-like"/>
</dbReference>
<dbReference type="EMBL" id="LT629732">
    <property type="protein sequence ID" value="SDS27418.1"/>
    <property type="molecule type" value="Genomic_DNA"/>
</dbReference>
<feature type="region of interest" description="Disordered" evidence="4">
    <location>
        <begin position="102"/>
        <end position="122"/>
    </location>
</feature>
<keyword evidence="3" id="KW-0274">FAD</keyword>
<accession>A0A1H1QVB5</accession>
<sequence length="586" mass="61445">MTEIQPDAGQPDSSRPGSGEFRSDRYADVMIVGAGPVGLAAALDLARRGVRVRVVEPEAARRSRPPVRGLGPRSLELFDDLGVTPELLAAGTPAQPIRRYAGSRVDESPTAPTGKRGPRGRTYLGPLTIAGRQVEAILQDRLAAYGVRVEHVDGLGRLSQDESGVNVPLAGGAVLGAAASANGGGTPARAAYVILTDPLPGVLPEPEPEAGGEPEPDGTQPEPTPEPEPAPLAYVGELTLTGLARDDVLHLWEQGIVVAPLPGGETWWFLAYDVPDDRPPARRAATAPQPPTLDRAQQVFHERTGLTDVRFRDAASLVAYSGGTAPGATPTPSYRLGRILLAGDATGAHPYPLGGLDAGLQDVHNLGWKLAAALVSGEETALETYDSERRPAAPRRTLFGRTKPRPWHAALTGAGSGSKAGAGTDQLDLHYRDSALSQELGGKRLLLHAGDRVPDIRLWDVRRAADLRLFDILRGPHWTLIGLGSVSAETVSTVRLRFGDGVRGEVIGGGAGTSAIPGVSLLDRYGEARHTLGSRGGSILVVRPDGYVGLRAGLRPEIVVAYLEGMVTEGVEAEGLGAEGLGADRL</sequence>
<dbReference type="PRINTS" id="PR00420">
    <property type="entry name" value="RNGMNOXGNASE"/>
</dbReference>
<proteinExistence type="predicted"/>
<gene>
    <name evidence="6" type="ORF">SAMN04489717_2165</name>
</gene>
<dbReference type="InterPro" id="IPR002938">
    <property type="entry name" value="FAD-bd"/>
</dbReference>
<evidence type="ECO:0000313" key="6">
    <source>
        <dbReference type="EMBL" id="SDS27418.1"/>
    </source>
</evidence>
<dbReference type="Gene3D" id="3.50.50.60">
    <property type="entry name" value="FAD/NAD(P)-binding domain"/>
    <property type="match status" value="2"/>
</dbReference>
<evidence type="ECO:0000256" key="4">
    <source>
        <dbReference type="SAM" id="MobiDB-lite"/>
    </source>
</evidence>
<reference evidence="6 7" key="1">
    <citation type="submission" date="2016-10" db="EMBL/GenBank/DDBJ databases">
        <authorList>
            <person name="de Groot N.N."/>
        </authorList>
    </citation>
    <scope>NUCLEOTIDE SEQUENCE [LARGE SCALE GENOMIC DNA]</scope>
    <source>
        <strain evidence="6 7">DSM 22024</strain>
    </source>
</reference>
<feature type="domain" description="FAD-binding" evidence="5">
    <location>
        <begin position="27"/>
        <end position="169"/>
    </location>
</feature>
<organism evidence="6 7">
    <name type="scientific">Actinopolymorpha singaporensis</name>
    <dbReference type="NCBI Taxonomy" id="117157"/>
    <lineage>
        <taxon>Bacteria</taxon>
        <taxon>Bacillati</taxon>
        <taxon>Actinomycetota</taxon>
        <taxon>Actinomycetes</taxon>
        <taxon>Propionibacteriales</taxon>
        <taxon>Actinopolymorphaceae</taxon>
        <taxon>Actinopolymorpha</taxon>
    </lineage>
</organism>
<dbReference type="GO" id="GO:0071949">
    <property type="term" value="F:FAD binding"/>
    <property type="evidence" value="ECO:0007669"/>
    <property type="project" value="InterPro"/>
</dbReference>
<dbReference type="InterPro" id="IPR036188">
    <property type="entry name" value="FAD/NAD-bd_sf"/>
</dbReference>
<dbReference type="Pfam" id="PF01494">
    <property type="entry name" value="FAD_binding_3"/>
    <property type="match status" value="2"/>
</dbReference>
<dbReference type="Gene3D" id="3.40.30.120">
    <property type="match status" value="1"/>
</dbReference>
<name>A0A1H1QVB5_9ACTN</name>
<dbReference type="PANTHER" id="PTHR43004:SF19">
    <property type="entry name" value="BINDING MONOOXYGENASE, PUTATIVE (JCVI)-RELATED"/>
    <property type="match status" value="1"/>
</dbReference>
<evidence type="ECO:0000256" key="2">
    <source>
        <dbReference type="ARBA" id="ARBA00022630"/>
    </source>
</evidence>
<dbReference type="AlphaFoldDB" id="A0A1H1QVB5"/>
<dbReference type="RefSeq" id="WP_092652871.1">
    <property type="nucleotide sequence ID" value="NZ_LT629732.1"/>
</dbReference>
<dbReference type="OrthoDB" id="3316391at2"/>